<sequence>MGGQNGQKLMKTGRQRFGFLFESFIQDLRRAERPTGEWRTGSCSERRGASGSADGTLRRSGERTAAAREKGNLSPLFATSGATNRRVDDGIKNEKVSRVNDNTDRVMGEEYVIVVIETTGDPFLCPSEDPAVLLVRSNDEEFPSKKNLRMALGSLD</sequence>
<feature type="compositionally biased region" description="Basic and acidic residues" evidence="1">
    <location>
        <begin position="56"/>
        <end position="71"/>
    </location>
</feature>
<dbReference type="Proteomes" id="UP001396334">
    <property type="component" value="Unassembled WGS sequence"/>
</dbReference>
<dbReference type="EMBL" id="JBBPBN010000020">
    <property type="protein sequence ID" value="KAK9016368.1"/>
    <property type="molecule type" value="Genomic_DNA"/>
</dbReference>
<feature type="region of interest" description="Disordered" evidence="1">
    <location>
        <begin position="31"/>
        <end position="85"/>
    </location>
</feature>
<gene>
    <name evidence="2" type="ORF">V6N11_078869</name>
</gene>
<evidence type="ECO:0000256" key="1">
    <source>
        <dbReference type="SAM" id="MobiDB-lite"/>
    </source>
</evidence>
<proteinExistence type="predicted"/>
<evidence type="ECO:0000313" key="2">
    <source>
        <dbReference type="EMBL" id="KAK9016368.1"/>
    </source>
</evidence>
<comment type="caution">
    <text evidence="2">The sequence shown here is derived from an EMBL/GenBank/DDBJ whole genome shotgun (WGS) entry which is preliminary data.</text>
</comment>
<keyword evidence="3" id="KW-1185">Reference proteome</keyword>
<name>A0ABR2RTQ6_9ROSI</name>
<protein>
    <submittedName>
        <fullName evidence="2">Uncharacterized protein</fullName>
    </submittedName>
</protein>
<reference evidence="2 3" key="1">
    <citation type="journal article" date="2024" name="G3 (Bethesda)">
        <title>Genome assembly of Hibiscus sabdariffa L. provides insights into metabolisms of medicinal natural products.</title>
        <authorList>
            <person name="Kim T."/>
        </authorList>
    </citation>
    <scope>NUCLEOTIDE SEQUENCE [LARGE SCALE GENOMIC DNA]</scope>
    <source>
        <strain evidence="2">TK-2024</strain>
        <tissue evidence="2">Old leaves</tissue>
    </source>
</reference>
<evidence type="ECO:0000313" key="3">
    <source>
        <dbReference type="Proteomes" id="UP001396334"/>
    </source>
</evidence>
<accession>A0ABR2RTQ6</accession>
<organism evidence="2 3">
    <name type="scientific">Hibiscus sabdariffa</name>
    <name type="common">roselle</name>
    <dbReference type="NCBI Taxonomy" id="183260"/>
    <lineage>
        <taxon>Eukaryota</taxon>
        <taxon>Viridiplantae</taxon>
        <taxon>Streptophyta</taxon>
        <taxon>Embryophyta</taxon>
        <taxon>Tracheophyta</taxon>
        <taxon>Spermatophyta</taxon>
        <taxon>Magnoliopsida</taxon>
        <taxon>eudicotyledons</taxon>
        <taxon>Gunneridae</taxon>
        <taxon>Pentapetalae</taxon>
        <taxon>rosids</taxon>
        <taxon>malvids</taxon>
        <taxon>Malvales</taxon>
        <taxon>Malvaceae</taxon>
        <taxon>Malvoideae</taxon>
        <taxon>Hibiscus</taxon>
    </lineage>
</organism>